<evidence type="ECO:0000256" key="7">
    <source>
        <dbReference type="ARBA" id="ARBA00022729"/>
    </source>
</evidence>
<dbReference type="AlphaFoldDB" id="A0A8T2TJK1"/>
<evidence type="ECO:0000256" key="13">
    <source>
        <dbReference type="RuleBase" id="RU004335"/>
    </source>
</evidence>
<comment type="caution">
    <text evidence="15">The sequence shown here is derived from an EMBL/GenBank/DDBJ whole genome shotgun (WGS) entry which is preliminary data.</text>
</comment>
<dbReference type="GO" id="GO:0042973">
    <property type="term" value="F:glucan endo-1,3-beta-D-glucosidase activity"/>
    <property type="evidence" value="ECO:0007669"/>
    <property type="project" value="UniProtKB-EC"/>
</dbReference>
<dbReference type="EC" id="3.2.1.39" evidence="4"/>
<dbReference type="PANTHER" id="PTHR32227">
    <property type="entry name" value="GLUCAN ENDO-1,3-BETA-GLUCOSIDASE BG1-RELATED-RELATED"/>
    <property type="match status" value="1"/>
</dbReference>
<comment type="subcellular location">
    <subcellularLocation>
        <location evidence="2">Cell membrane</location>
        <topology evidence="2">Lipid-anchor</topology>
        <topology evidence="2">GPI-anchor</topology>
    </subcellularLocation>
</comment>
<dbReference type="FunFam" id="3.20.20.80:FF:000005">
    <property type="entry name" value="Glucan endo-1,3-beta-glucosidase 14"/>
    <property type="match status" value="1"/>
</dbReference>
<keyword evidence="6" id="KW-0449">Lipoprotein</keyword>
<protein>
    <recommendedName>
        <fullName evidence="4">glucan endo-1,3-beta-D-glucosidase</fullName>
        <ecNumber evidence="4">3.2.1.39</ecNumber>
    </recommendedName>
</protein>
<evidence type="ECO:0000259" key="14">
    <source>
        <dbReference type="SMART" id="SM00768"/>
    </source>
</evidence>
<dbReference type="Gene3D" id="3.20.20.80">
    <property type="entry name" value="Glycosidases"/>
    <property type="match status" value="1"/>
</dbReference>
<dbReference type="GO" id="GO:0009506">
    <property type="term" value="C:plasmodesma"/>
    <property type="evidence" value="ECO:0007669"/>
    <property type="project" value="UniProtKB-ARBA"/>
</dbReference>
<dbReference type="EMBL" id="CM035418">
    <property type="protein sequence ID" value="KAH7422003.1"/>
    <property type="molecule type" value="Genomic_DNA"/>
</dbReference>
<comment type="catalytic activity">
    <reaction evidence="1">
        <text>Hydrolysis of (1-&gt;3)-beta-D-glucosidic linkages in (1-&gt;3)-beta-D-glucans.</text>
        <dbReference type="EC" id="3.2.1.39"/>
    </reaction>
</comment>
<keyword evidence="11" id="KW-0325">Glycoprotein</keyword>
<keyword evidence="16" id="KW-1185">Reference proteome</keyword>
<dbReference type="Proteomes" id="UP000825935">
    <property type="component" value="Chromosome 13"/>
</dbReference>
<keyword evidence="7" id="KW-0732">Signal</keyword>
<evidence type="ECO:0000256" key="12">
    <source>
        <dbReference type="ARBA" id="ARBA00023295"/>
    </source>
</evidence>
<reference evidence="15" key="1">
    <citation type="submission" date="2021-08" db="EMBL/GenBank/DDBJ databases">
        <title>WGS assembly of Ceratopteris richardii.</title>
        <authorList>
            <person name="Marchant D.B."/>
            <person name="Chen G."/>
            <person name="Jenkins J."/>
            <person name="Shu S."/>
            <person name="Leebens-Mack J."/>
            <person name="Grimwood J."/>
            <person name="Schmutz J."/>
            <person name="Soltis P."/>
            <person name="Soltis D."/>
            <person name="Chen Z.-H."/>
        </authorList>
    </citation>
    <scope>NUCLEOTIDE SEQUENCE</scope>
    <source>
        <strain evidence="15">Whitten #5841</strain>
        <tissue evidence="15">Leaf</tissue>
    </source>
</reference>
<dbReference type="OrthoDB" id="941679at2759"/>
<evidence type="ECO:0000256" key="3">
    <source>
        <dbReference type="ARBA" id="ARBA00008773"/>
    </source>
</evidence>
<keyword evidence="6" id="KW-0336">GPI-anchor</keyword>
<keyword evidence="12" id="KW-0326">Glycosidase</keyword>
<organism evidence="15 16">
    <name type="scientific">Ceratopteris richardii</name>
    <name type="common">Triangle waterfern</name>
    <dbReference type="NCBI Taxonomy" id="49495"/>
    <lineage>
        <taxon>Eukaryota</taxon>
        <taxon>Viridiplantae</taxon>
        <taxon>Streptophyta</taxon>
        <taxon>Embryophyta</taxon>
        <taxon>Tracheophyta</taxon>
        <taxon>Polypodiopsida</taxon>
        <taxon>Polypodiidae</taxon>
        <taxon>Polypodiales</taxon>
        <taxon>Pteridineae</taxon>
        <taxon>Pteridaceae</taxon>
        <taxon>Parkerioideae</taxon>
        <taxon>Ceratopteris</taxon>
    </lineage>
</organism>
<evidence type="ECO:0000313" key="16">
    <source>
        <dbReference type="Proteomes" id="UP000825935"/>
    </source>
</evidence>
<evidence type="ECO:0000256" key="11">
    <source>
        <dbReference type="ARBA" id="ARBA00023180"/>
    </source>
</evidence>
<dbReference type="SMART" id="SM00768">
    <property type="entry name" value="X8"/>
    <property type="match status" value="1"/>
</dbReference>
<dbReference type="GO" id="GO:0005975">
    <property type="term" value="P:carbohydrate metabolic process"/>
    <property type="evidence" value="ECO:0007669"/>
    <property type="project" value="InterPro"/>
</dbReference>
<evidence type="ECO:0000256" key="5">
    <source>
        <dbReference type="ARBA" id="ARBA00022475"/>
    </source>
</evidence>
<dbReference type="InterPro" id="IPR044965">
    <property type="entry name" value="Glyco_hydro_17_plant"/>
</dbReference>
<evidence type="ECO:0000256" key="2">
    <source>
        <dbReference type="ARBA" id="ARBA00004609"/>
    </source>
</evidence>
<dbReference type="Pfam" id="PF00332">
    <property type="entry name" value="Glyco_hydro_17"/>
    <property type="match status" value="1"/>
</dbReference>
<comment type="similarity">
    <text evidence="3 13">Belongs to the glycosyl hydrolase 17 family.</text>
</comment>
<keyword evidence="9" id="KW-0472">Membrane</keyword>
<accession>A0A8T2TJK1</accession>
<evidence type="ECO:0000256" key="9">
    <source>
        <dbReference type="ARBA" id="ARBA00023136"/>
    </source>
</evidence>
<feature type="domain" description="X8" evidence="14">
    <location>
        <begin position="427"/>
        <end position="512"/>
    </location>
</feature>
<evidence type="ECO:0000256" key="4">
    <source>
        <dbReference type="ARBA" id="ARBA00012780"/>
    </source>
</evidence>
<gene>
    <name evidence="15" type="ORF">KP509_13G085600</name>
</gene>
<dbReference type="InterPro" id="IPR012946">
    <property type="entry name" value="X8"/>
</dbReference>
<dbReference type="FunFam" id="1.20.58.1040:FF:000001">
    <property type="entry name" value="Glucan endo-1,3-beta-glucosidase 4"/>
    <property type="match status" value="1"/>
</dbReference>
<keyword evidence="5" id="KW-1003">Cell membrane</keyword>
<sequence length="517" mass="56727">MIGPSTSINSDLPCSYRVMYEWSFIASQYSQLSDHQSTRSTAMWAFCKVALSCALLACCAIACLSVAEARYKIGVDYGQLGNNLPSPTHAVALIKSLHIGHVKIYDANPAILRALSGTKITVTVMVTDAEVPQLAVSQKVADLWVKNNVSAYFPQTRIRTILVGNELLSDINQKQTWTQIVPAMRNLRRALIRNGRLHHKIKVSTPLALDMLEGSAVLPPSNATFRDDVRETVMRPMLRFLYKTRAPLFVDAYSYFEWANNAADVPLGMALFEESERGAYLDNGSGLRYDNLLDIQLDAVIAAMEDVGYGGVKLTLSETGWPTAEGRDERGGNIHNAALYNRRLVRKMLAHPAIGTPRRPGRHIPTFIFALFNENEKPGPVTERNWGLLYPNGTRVYEVDLTGKEPDASYPPLPPAPIEPAPGSQRFWCVANSSASISDLEGGIQYACAQAENLCAPLQEGQPCFEPNTTLSHASFAFNAYYVKFKAVGGSCAFGGAAVLTTEDPSYASCKYSPLIF</sequence>
<dbReference type="OMA" id="HANYAIN"/>
<evidence type="ECO:0000313" key="15">
    <source>
        <dbReference type="EMBL" id="KAH7422003.1"/>
    </source>
</evidence>
<dbReference type="Pfam" id="PF07983">
    <property type="entry name" value="X8"/>
    <property type="match status" value="1"/>
</dbReference>
<evidence type="ECO:0000256" key="10">
    <source>
        <dbReference type="ARBA" id="ARBA00023157"/>
    </source>
</evidence>
<proteinExistence type="inferred from homology"/>
<dbReference type="Gene3D" id="1.20.58.1040">
    <property type="match status" value="1"/>
</dbReference>
<evidence type="ECO:0000256" key="1">
    <source>
        <dbReference type="ARBA" id="ARBA00000382"/>
    </source>
</evidence>
<keyword evidence="10" id="KW-1015">Disulfide bond</keyword>
<dbReference type="GO" id="GO:0005886">
    <property type="term" value="C:plasma membrane"/>
    <property type="evidence" value="ECO:0007669"/>
    <property type="project" value="UniProtKB-SubCell"/>
</dbReference>
<dbReference type="InterPro" id="IPR017853">
    <property type="entry name" value="GH"/>
</dbReference>
<evidence type="ECO:0000256" key="6">
    <source>
        <dbReference type="ARBA" id="ARBA00022622"/>
    </source>
</evidence>
<name>A0A8T2TJK1_CERRI</name>
<dbReference type="GO" id="GO:0098552">
    <property type="term" value="C:side of membrane"/>
    <property type="evidence" value="ECO:0007669"/>
    <property type="project" value="UniProtKB-KW"/>
</dbReference>
<dbReference type="InterPro" id="IPR000490">
    <property type="entry name" value="Glyco_hydro_17"/>
</dbReference>
<keyword evidence="8" id="KW-0378">Hydrolase</keyword>
<evidence type="ECO:0000256" key="8">
    <source>
        <dbReference type="ARBA" id="ARBA00022801"/>
    </source>
</evidence>
<dbReference type="SUPFAM" id="SSF51445">
    <property type="entry name" value="(Trans)glycosidases"/>
    <property type="match status" value="1"/>
</dbReference>